<dbReference type="GO" id="GO:0016787">
    <property type="term" value="F:hydrolase activity"/>
    <property type="evidence" value="ECO:0007669"/>
    <property type="project" value="UniProtKB-KW"/>
</dbReference>
<name>A0A1H3R5N5_9FIRM</name>
<evidence type="ECO:0000256" key="1">
    <source>
        <dbReference type="ARBA" id="ARBA00022801"/>
    </source>
</evidence>
<evidence type="ECO:0000313" key="3">
    <source>
        <dbReference type="Proteomes" id="UP000198625"/>
    </source>
</evidence>
<dbReference type="STRING" id="415015.SAMN05660462_02206"/>
<accession>A0A1H3R5N5</accession>
<protein>
    <submittedName>
        <fullName evidence="2">FMN phosphatase YigB, HAD superfamily</fullName>
    </submittedName>
</protein>
<dbReference type="SUPFAM" id="SSF56784">
    <property type="entry name" value="HAD-like"/>
    <property type="match status" value="1"/>
</dbReference>
<organism evidence="2 3">
    <name type="scientific">Proteiniborus ethanoligenes</name>
    <dbReference type="NCBI Taxonomy" id="415015"/>
    <lineage>
        <taxon>Bacteria</taxon>
        <taxon>Bacillati</taxon>
        <taxon>Bacillota</taxon>
        <taxon>Clostridia</taxon>
        <taxon>Eubacteriales</taxon>
        <taxon>Proteiniborus</taxon>
    </lineage>
</organism>
<dbReference type="InterPro" id="IPR036412">
    <property type="entry name" value="HAD-like_sf"/>
</dbReference>
<dbReference type="PANTHER" id="PTHR43316:SF3">
    <property type="entry name" value="HALOACID DEHALOGENASE, TYPE II (AFU_ORTHOLOGUE AFUA_2G07750)-RELATED"/>
    <property type="match status" value="1"/>
</dbReference>
<dbReference type="SFLD" id="SFLDS00003">
    <property type="entry name" value="Haloacid_Dehalogenase"/>
    <property type="match status" value="1"/>
</dbReference>
<reference evidence="2 3" key="1">
    <citation type="submission" date="2016-10" db="EMBL/GenBank/DDBJ databases">
        <authorList>
            <person name="de Groot N.N."/>
        </authorList>
    </citation>
    <scope>NUCLEOTIDE SEQUENCE [LARGE SCALE GENOMIC DNA]</scope>
    <source>
        <strain evidence="2 3">DSM 21650</strain>
    </source>
</reference>
<evidence type="ECO:0000313" key="2">
    <source>
        <dbReference type="EMBL" id="SDZ20259.1"/>
    </source>
</evidence>
<dbReference type="AlphaFoldDB" id="A0A1H3R5N5"/>
<dbReference type="RefSeq" id="WP_244270526.1">
    <property type="nucleotide sequence ID" value="NZ_FNQE01000024.1"/>
</dbReference>
<dbReference type="InterPro" id="IPR051540">
    <property type="entry name" value="S-2-haloacid_dehalogenase"/>
</dbReference>
<proteinExistence type="predicted"/>
<keyword evidence="3" id="KW-1185">Reference proteome</keyword>
<gene>
    <name evidence="2" type="ORF">SAMN05660462_02206</name>
</gene>
<dbReference type="Pfam" id="PF13419">
    <property type="entry name" value="HAD_2"/>
    <property type="match status" value="1"/>
</dbReference>
<dbReference type="EMBL" id="FNQE01000024">
    <property type="protein sequence ID" value="SDZ20259.1"/>
    <property type="molecule type" value="Genomic_DNA"/>
</dbReference>
<keyword evidence="1" id="KW-0378">Hydrolase</keyword>
<dbReference type="Proteomes" id="UP000198625">
    <property type="component" value="Unassembled WGS sequence"/>
</dbReference>
<dbReference type="Gene3D" id="3.40.50.1000">
    <property type="entry name" value="HAD superfamily/HAD-like"/>
    <property type="match status" value="1"/>
</dbReference>
<sequence length="236" mass="27849">MDTILFDLDGTLLPLDMDEFILKYFKKLCNKFADIFEPDMLQEAIWSSTSYMISNIEKEKTNMDCFFEDFQKKVDRSLDELFPIFDEFYQKDFVDLEHIVNPNPIVKEIIQMLKDKGYNLVIATNPLFPKEAIYHRIQWAGLEASDFGLITTYENMHFCKPNIQYYEEILEKTNRTSDKVMMVGNDVQEDMVSSLIGIKTFLVEDCLIDREAPSYKVDYKGSMQDFYDFVKKLPRL</sequence>
<dbReference type="SFLD" id="SFLDG01129">
    <property type="entry name" value="C1.5:_HAD__Beta-PGM__Phosphata"/>
    <property type="match status" value="1"/>
</dbReference>
<dbReference type="InterPro" id="IPR023214">
    <property type="entry name" value="HAD_sf"/>
</dbReference>
<dbReference type="InterPro" id="IPR041492">
    <property type="entry name" value="HAD_2"/>
</dbReference>
<dbReference type="PANTHER" id="PTHR43316">
    <property type="entry name" value="HYDROLASE, HALOACID DELAHOGENASE-RELATED"/>
    <property type="match status" value="1"/>
</dbReference>